<keyword evidence="3" id="KW-1185">Reference proteome</keyword>
<sequence length="179" mass="19697">MSDHPGRALQIKHLGGASNSNGNEPSAGLRAELKEMKSAFKAIAKLSADVLEAEAKEDPDPAGAQKRRELVNAWKKNDCLDPVQAASLRQSDLKSMRKGEGASIHTPEGMGTRLSLQEVRHEQSRGPYRFSVAPKQLRRNFASDFRLLNLALSKENVGHPVKRITNSQHAAWPRAIESE</sequence>
<evidence type="ECO:0000256" key="1">
    <source>
        <dbReference type="SAM" id="MobiDB-lite"/>
    </source>
</evidence>
<reference evidence="2 3" key="1">
    <citation type="journal article" date="2012" name="Genome Biol.">
        <title>Genome and low-iron response of an oceanic diatom adapted to chronic iron limitation.</title>
        <authorList>
            <person name="Lommer M."/>
            <person name="Specht M."/>
            <person name="Roy A.S."/>
            <person name="Kraemer L."/>
            <person name="Andreson R."/>
            <person name="Gutowska M.A."/>
            <person name="Wolf J."/>
            <person name="Bergner S.V."/>
            <person name="Schilhabel M.B."/>
            <person name="Klostermeier U.C."/>
            <person name="Beiko R.G."/>
            <person name="Rosenstiel P."/>
            <person name="Hippler M."/>
            <person name="Laroche J."/>
        </authorList>
    </citation>
    <scope>NUCLEOTIDE SEQUENCE [LARGE SCALE GENOMIC DNA]</scope>
    <source>
        <strain evidence="2 3">CCMP1005</strain>
    </source>
</reference>
<evidence type="ECO:0000313" key="2">
    <source>
        <dbReference type="EMBL" id="EJK55237.1"/>
    </source>
</evidence>
<dbReference type="EMBL" id="AGNL01034494">
    <property type="protein sequence ID" value="EJK55237.1"/>
    <property type="molecule type" value="Genomic_DNA"/>
</dbReference>
<dbReference type="Proteomes" id="UP000266841">
    <property type="component" value="Unassembled WGS sequence"/>
</dbReference>
<comment type="caution">
    <text evidence="2">The sequence shown here is derived from an EMBL/GenBank/DDBJ whole genome shotgun (WGS) entry which is preliminary data.</text>
</comment>
<evidence type="ECO:0000313" key="3">
    <source>
        <dbReference type="Proteomes" id="UP000266841"/>
    </source>
</evidence>
<proteinExistence type="predicted"/>
<feature type="region of interest" description="Disordered" evidence="1">
    <location>
        <begin position="1"/>
        <end position="28"/>
    </location>
</feature>
<gene>
    <name evidence="2" type="ORF">THAOC_25049</name>
</gene>
<name>K0S936_THAOC</name>
<accession>K0S936</accession>
<protein>
    <submittedName>
        <fullName evidence="2">Uncharacterized protein</fullName>
    </submittedName>
</protein>
<organism evidence="2 3">
    <name type="scientific">Thalassiosira oceanica</name>
    <name type="common">Marine diatom</name>
    <dbReference type="NCBI Taxonomy" id="159749"/>
    <lineage>
        <taxon>Eukaryota</taxon>
        <taxon>Sar</taxon>
        <taxon>Stramenopiles</taxon>
        <taxon>Ochrophyta</taxon>
        <taxon>Bacillariophyta</taxon>
        <taxon>Coscinodiscophyceae</taxon>
        <taxon>Thalassiosirophycidae</taxon>
        <taxon>Thalassiosirales</taxon>
        <taxon>Thalassiosiraceae</taxon>
        <taxon>Thalassiosira</taxon>
    </lineage>
</organism>
<dbReference type="AlphaFoldDB" id="K0S936"/>